<dbReference type="Gene3D" id="3.10.10.10">
    <property type="entry name" value="HIV Type 1 Reverse Transcriptase, subunit A, domain 1"/>
    <property type="match status" value="1"/>
</dbReference>
<evidence type="ECO:0000256" key="1">
    <source>
        <dbReference type="ARBA" id="ARBA00010879"/>
    </source>
</evidence>
<reference evidence="4 5" key="1">
    <citation type="submission" date="2018-03" db="EMBL/GenBank/DDBJ databases">
        <title>Draft genome sequence of Rohu Carp (Labeo rohita).</title>
        <authorList>
            <person name="Das P."/>
            <person name="Kushwaha B."/>
            <person name="Joshi C.G."/>
            <person name="Kumar D."/>
            <person name="Nagpure N.S."/>
            <person name="Sahoo L."/>
            <person name="Das S.P."/>
            <person name="Bit A."/>
            <person name="Patnaik S."/>
            <person name="Meher P.K."/>
            <person name="Jayasankar P."/>
            <person name="Koringa P.G."/>
            <person name="Patel N.V."/>
            <person name="Hinsu A.T."/>
            <person name="Kumar R."/>
            <person name="Pandey M."/>
            <person name="Agarwal S."/>
            <person name="Srivastava S."/>
            <person name="Singh M."/>
            <person name="Iquebal M.A."/>
            <person name="Jaiswal S."/>
            <person name="Angadi U.B."/>
            <person name="Kumar N."/>
            <person name="Raza M."/>
            <person name="Shah T.M."/>
            <person name="Rai A."/>
            <person name="Jena J.K."/>
        </authorList>
    </citation>
    <scope>NUCLEOTIDE SEQUENCE [LARGE SCALE GENOMIC DNA]</scope>
    <source>
        <strain evidence="4">DASCIFA01</strain>
        <tissue evidence="4">Testis</tissue>
    </source>
</reference>
<dbReference type="Gene3D" id="2.40.70.10">
    <property type="entry name" value="Acid Proteases"/>
    <property type="match status" value="1"/>
</dbReference>
<dbReference type="InterPro" id="IPR000477">
    <property type="entry name" value="RT_dom"/>
</dbReference>
<dbReference type="Pfam" id="PF00078">
    <property type="entry name" value="RVT_1"/>
    <property type="match status" value="1"/>
</dbReference>
<comment type="caution">
    <text evidence="4">The sequence shown here is derived from an EMBL/GenBank/DDBJ whole genome shotgun (WGS) entry which is preliminary data.</text>
</comment>
<evidence type="ECO:0000256" key="2">
    <source>
        <dbReference type="ARBA" id="ARBA00012180"/>
    </source>
</evidence>
<sequence length="562" mass="64642">MNHFARMCRSRKVHAVDDEDTEQQTSLFVGAVHANTQSQADEWTVEIKLERKPVKFKLDTGAQANVIPYSLLQRTGKKNILKPTNVKLSTYTGDKIPVKGKCNWTVKYKKKSYFLEFIVVGSDAKPILGIKACEQMGLIKRVMALNKSEEINIFKEYADVFEGIGCLEGEHTIRIDESVTPKVHPPRKIPVTLREKLRAELSRMEKMKVIAKIEEPTQWVNPIVIVEKSNGKLRICLDPRDLNTAVMREHYQLPTVEEITCRLSKAKYFTVLDASSGFWQLKLDEASSRLCTFNTPFGRYRFLRLAFGINSAPEVFHRTVGQLFEGIEGVETYIDDLLIWGETKQQHDERLRQVLERARVKNFKLNKEKCKVGLEEIKYLGHVFSKEGLKPDQSKIEAVKRMPTPECKKDVERFLGMVTFLAKFIPNMSQHTEPLRGLTRDDVAWQWRDEHQHAFDKLKTMLTEAPLLRYYDVNLPVTLSVDASKDGLGAVLLQEDKPIAYASRALTETEQRYAQIEKEMLAIVFGVERFHQYVYGKEINVESDHKPLDDRDNEKAVEQCSS</sequence>
<dbReference type="InterPro" id="IPR041577">
    <property type="entry name" value="RT_RNaseH_2"/>
</dbReference>
<dbReference type="CDD" id="cd05481">
    <property type="entry name" value="retropepsin_like_LTR_1"/>
    <property type="match status" value="1"/>
</dbReference>
<dbReference type="InterPro" id="IPR043128">
    <property type="entry name" value="Rev_trsase/Diguanyl_cyclase"/>
</dbReference>
<dbReference type="Gene3D" id="3.30.70.270">
    <property type="match status" value="2"/>
</dbReference>
<dbReference type="SUPFAM" id="SSF50630">
    <property type="entry name" value="Acid proteases"/>
    <property type="match status" value="1"/>
</dbReference>
<accession>A0A498MCU1</accession>
<keyword evidence="5" id="KW-1185">Reference proteome</keyword>
<dbReference type="CDD" id="cd09274">
    <property type="entry name" value="RNase_HI_RT_Ty3"/>
    <property type="match status" value="1"/>
</dbReference>
<feature type="domain" description="Reverse transcriptase" evidence="3">
    <location>
        <begin position="207"/>
        <end position="384"/>
    </location>
</feature>
<evidence type="ECO:0000259" key="3">
    <source>
        <dbReference type="PROSITE" id="PS50878"/>
    </source>
</evidence>
<dbReference type="InterPro" id="IPR043502">
    <property type="entry name" value="DNA/RNA_pol_sf"/>
</dbReference>
<dbReference type="FunFam" id="3.30.70.270:FF:000026">
    <property type="entry name" value="Transposon Ty3-G Gag-Pol polyprotein"/>
    <property type="match status" value="1"/>
</dbReference>
<dbReference type="SUPFAM" id="SSF56672">
    <property type="entry name" value="DNA/RNA polymerases"/>
    <property type="match status" value="1"/>
</dbReference>
<dbReference type="FunFam" id="3.10.20.370:FF:000001">
    <property type="entry name" value="Retrovirus-related Pol polyprotein from transposon 17.6-like protein"/>
    <property type="match status" value="1"/>
</dbReference>
<dbReference type="AlphaFoldDB" id="A0A498MCU1"/>
<name>A0A498MCU1_LABRO</name>
<dbReference type="PANTHER" id="PTHR37984">
    <property type="entry name" value="PROTEIN CBG26694"/>
    <property type="match status" value="1"/>
</dbReference>
<dbReference type="PROSITE" id="PS50878">
    <property type="entry name" value="RT_POL"/>
    <property type="match status" value="1"/>
</dbReference>
<comment type="similarity">
    <text evidence="1">Belongs to the beta type-B retroviral polymerase family. HERV class-II K(HML-2) pol subfamily.</text>
</comment>
<proteinExistence type="inferred from homology"/>
<evidence type="ECO:0000313" key="4">
    <source>
        <dbReference type="EMBL" id="RXN18968.1"/>
    </source>
</evidence>
<dbReference type="Pfam" id="PF17919">
    <property type="entry name" value="RT_RNaseH_2"/>
    <property type="match status" value="1"/>
</dbReference>
<dbReference type="PANTHER" id="PTHR37984:SF8">
    <property type="entry name" value="CCHC-TYPE DOMAIN-CONTAINING PROTEIN"/>
    <property type="match status" value="1"/>
</dbReference>
<dbReference type="Pfam" id="PF13650">
    <property type="entry name" value="Asp_protease_2"/>
    <property type="match status" value="1"/>
</dbReference>
<dbReference type="InterPro" id="IPR021109">
    <property type="entry name" value="Peptidase_aspartic_dom_sf"/>
</dbReference>
<dbReference type="STRING" id="84645.A0A498MCU1"/>
<dbReference type="GO" id="GO:0004523">
    <property type="term" value="F:RNA-DNA hybrid ribonuclease activity"/>
    <property type="evidence" value="ECO:0007669"/>
    <property type="project" value="UniProtKB-EC"/>
</dbReference>
<organism evidence="4 5">
    <name type="scientific">Labeo rohita</name>
    <name type="common">Indian major carp</name>
    <name type="synonym">Cyprinus rohita</name>
    <dbReference type="NCBI Taxonomy" id="84645"/>
    <lineage>
        <taxon>Eukaryota</taxon>
        <taxon>Metazoa</taxon>
        <taxon>Chordata</taxon>
        <taxon>Craniata</taxon>
        <taxon>Vertebrata</taxon>
        <taxon>Euteleostomi</taxon>
        <taxon>Actinopterygii</taxon>
        <taxon>Neopterygii</taxon>
        <taxon>Teleostei</taxon>
        <taxon>Ostariophysi</taxon>
        <taxon>Cypriniformes</taxon>
        <taxon>Cyprinidae</taxon>
        <taxon>Labeoninae</taxon>
        <taxon>Labeonini</taxon>
        <taxon>Labeo</taxon>
    </lineage>
</organism>
<dbReference type="InterPro" id="IPR050951">
    <property type="entry name" value="Retrovirus_Pol_polyprotein"/>
</dbReference>
<dbReference type="Proteomes" id="UP000290572">
    <property type="component" value="Unassembled WGS sequence"/>
</dbReference>
<evidence type="ECO:0000313" key="5">
    <source>
        <dbReference type="Proteomes" id="UP000290572"/>
    </source>
</evidence>
<dbReference type="CDD" id="cd01647">
    <property type="entry name" value="RT_LTR"/>
    <property type="match status" value="1"/>
</dbReference>
<dbReference type="EMBL" id="QBIY01012689">
    <property type="protein sequence ID" value="RXN18968.1"/>
    <property type="molecule type" value="Genomic_DNA"/>
</dbReference>
<protein>
    <recommendedName>
        <fullName evidence="2">ribonuclease H</fullName>
        <ecNumber evidence="2">3.1.26.4</ecNumber>
    </recommendedName>
</protein>
<dbReference type="FunFam" id="3.10.10.10:FF:000003">
    <property type="entry name" value="Retrovirus-related Pol polyprotein from transposon 297-like Protein"/>
    <property type="match status" value="1"/>
</dbReference>
<gene>
    <name evidence="4" type="ORF">ROHU_007539</name>
</gene>
<dbReference type="EC" id="3.1.26.4" evidence="2"/>